<accession>A0A059F1Z0</accession>
<dbReference type="EMBL" id="KK365150">
    <property type="protein sequence ID" value="KCZ81097.1"/>
    <property type="molecule type" value="Genomic_DNA"/>
</dbReference>
<name>A0A059F1Z0_9MICR</name>
<sequence length="47" mass="5650">MGNRTIEYHAFIDSMRTANIETVIQRLMSIRLLCRKMRCEGCIQWME</sequence>
<reference evidence="2" key="1">
    <citation type="submission" date="2013-02" db="EMBL/GenBank/DDBJ databases">
        <authorList>
            <consortium name="The Broad Institute Genome Sequencing Platform"/>
            <person name="Cuomo C."/>
            <person name="Becnel J."/>
            <person name="Sanscrainte N."/>
            <person name="Walker B."/>
            <person name="Young S.K."/>
            <person name="Zeng Q."/>
            <person name="Gargeya S."/>
            <person name="Fitzgerald M."/>
            <person name="Haas B."/>
            <person name="Abouelleil A."/>
            <person name="Alvarado L."/>
            <person name="Arachchi H.M."/>
            <person name="Berlin A.M."/>
            <person name="Chapman S.B."/>
            <person name="Dewar J."/>
            <person name="Goldberg J."/>
            <person name="Griggs A."/>
            <person name="Gujja S."/>
            <person name="Hansen M."/>
            <person name="Howarth C."/>
            <person name="Imamovic A."/>
            <person name="Larimer J."/>
            <person name="McCowan C."/>
            <person name="Murphy C."/>
            <person name="Neiman D."/>
            <person name="Pearson M."/>
            <person name="Priest M."/>
            <person name="Roberts A."/>
            <person name="Saif S."/>
            <person name="Shea T."/>
            <person name="Sisk P."/>
            <person name="Sykes S."/>
            <person name="Wortman J."/>
            <person name="Nusbaum C."/>
            <person name="Birren B."/>
        </authorList>
    </citation>
    <scope>NUCLEOTIDE SEQUENCE [LARGE SCALE GENOMIC DNA]</scope>
    <source>
        <strain evidence="2">PRA339</strain>
    </source>
</reference>
<dbReference type="OrthoDB" id="10338140at2759"/>
<dbReference type="Proteomes" id="UP000030655">
    <property type="component" value="Unassembled WGS sequence"/>
</dbReference>
<gene>
    <name evidence="1" type="ORF">H312_01463</name>
</gene>
<reference evidence="1 2" key="2">
    <citation type="submission" date="2014-03" db="EMBL/GenBank/DDBJ databases">
        <title>The Genome Sequence of Anncaliia algerae insect isolate PRA339.</title>
        <authorList>
            <consortium name="The Broad Institute Genome Sequencing Platform"/>
            <consortium name="The Broad Institute Genome Sequencing Center for Infectious Disease"/>
            <person name="Cuomo C."/>
            <person name="Becnel J."/>
            <person name="Sanscrainte N."/>
            <person name="Walker B."/>
            <person name="Young S.K."/>
            <person name="Zeng Q."/>
            <person name="Gargeya S."/>
            <person name="Fitzgerald M."/>
            <person name="Haas B."/>
            <person name="Abouelleil A."/>
            <person name="Alvarado L."/>
            <person name="Arachchi H.M."/>
            <person name="Berlin A.M."/>
            <person name="Chapman S.B."/>
            <person name="Dewar J."/>
            <person name="Goldberg J."/>
            <person name="Griggs A."/>
            <person name="Gujja S."/>
            <person name="Hansen M."/>
            <person name="Howarth C."/>
            <person name="Imamovic A."/>
            <person name="Larimer J."/>
            <person name="McCowan C."/>
            <person name="Murphy C."/>
            <person name="Neiman D."/>
            <person name="Pearson M."/>
            <person name="Priest M."/>
            <person name="Roberts A."/>
            <person name="Saif S."/>
            <person name="Shea T."/>
            <person name="Sisk P."/>
            <person name="Sykes S."/>
            <person name="Wortman J."/>
            <person name="Nusbaum C."/>
            <person name="Birren B."/>
        </authorList>
    </citation>
    <scope>NUCLEOTIDE SEQUENCE [LARGE SCALE GENOMIC DNA]</scope>
    <source>
        <strain evidence="1 2">PRA339</strain>
    </source>
</reference>
<dbReference type="VEuPathDB" id="MicrosporidiaDB:H312_01463"/>
<protein>
    <submittedName>
        <fullName evidence="1">Uncharacterized protein</fullName>
    </submittedName>
</protein>
<dbReference type="HOGENOM" id="CLU_3175270_0_0_1"/>
<evidence type="ECO:0000313" key="2">
    <source>
        <dbReference type="Proteomes" id="UP000030655"/>
    </source>
</evidence>
<proteinExistence type="predicted"/>
<evidence type="ECO:0000313" key="1">
    <source>
        <dbReference type="EMBL" id="KCZ81097.1"/>
    </source>
</evidence>
<organism evidence="1 2">
    <name type="scientific">Anncaliia algerae PRA339</name>
    <dbReference type="NCBI Taxonomy" id="1288291"/>
    <lineage>
        <taxon>Eukaryota</taxon>
        <taxon>Fungi</taxon>
        <taxon>Fungi incertae sedis</taxon>
        <taxon>Microsporidia</taxon>
        <taxon>Tubulinosematoidea</taxon>
        <taxon>Tubulinosematidae</taxon>
        <taxon>Anncaliia</taxon>
    </lineage>
</organism>
<keyword evidence="2" id="KW-1185">Reference proteome</keyword>
<dbReference type="AlphaFoldDB" id="A0A059F1Z0"/>